<keyword evidence="3" id="KW-1185">Reference proteome</keyword>
<accession>A0A9P4J6C5</accession>
<organism evidence="2 3">
    <name type="scientific">Myriangium duriaei CBS 260.36</name>
    <dbReference type="NCBI Taxonomy" id="1168546"/>
    <lineage>
        <taxon>Eukaryota</taxon>
        <taxon>Fungi</taxon>
        <taxon>Dikarya</taxon>
        <taxon>Ascomycota</taxon>
        <taxon>Pezizomycotina</taxon>
        <taxon>Dothideomycetes</taxon>
        <taxon>Dothideomycetidae</taxon>
        <taxon>Myriangiales</taxon>
        <taxon>Myriangiaceae</taxon>
        <taxon>Myriangium</taxon>
    </lineage>
</organism>
<gene>
    <name evidence="2" type="ORF">K461DRAFT_137421</name>
</gene>
<evidence type="ECO:0000313" key="3">
    <source>
        <dbReference type="Proteomes" id="UP000799439"/>
    </source>
</evidence>
<comment type="caution">
    <text evidence="2">The sequence shown here is derived from an EMBL/GenBank/DDBJ whole genome shotgun (WGS) entry which is preliminary data.</text>
</comment>
<dbReference type="EMBL" id="ML996085">
    <property type="protein sequence ID" value="KAF2153228.1"/>
    <property type="molecule type" value="Genomic_DNA"/>
</dbReference>
<feature type="transmembrane region" description="Helical" evidence="1">
    <location>
        <begin position="43"/>
        <end position="64"/>
    </location>
</feature>
<evidence type="ECO:0000256" key="1">
    <source>
        <dbReference type="SAM" id="Phobius"/>
    </source>
</evidence>
<dbReference type="Proteomes" id="UP000799439">
    <property type="component" value="Unassembled WGS sequence"/>
</dbReference>
<keyword evidence="1" id="KW-1133">Transmembrane helix</keyword>
<name>A0A9P4J6C5_9PEZI</name>
<keyword evidence="1" id="KW-0472">Membrane</keyword>
<dbReference type="AlphaFoldDB" id="A0A9P4J6C5"/>
<reference evidence="2" key="1">
    <citation type="journal article" date="2020" name="Stud. Mycol.">
        <title>101 Dothideomycetes genomes: a test case for predicting lifestyles and emergence of pathogens.</title>
        <authorList>
            <person name="Haridas S."/>
            <person name="Albert R."/>
            <person name="Binder M."/>
            <person name="Bloem J."/>
            <person name="Labutti K."/>
            <person name="Salamov A."/>
            <person name="Andreopoulos B."/>
            <person name="Baker S."/>
            <person name="Barry K."/>
            <person name="Bills G."/>
            <person name="Bluhm B."/>
            <person name="Cannon C."/>
            <person name="Castanera R."/>
            <person name="Culley D."/>
            <person name="Daum C."/>
            <person name="Ezra D."/>
            <person name="Gonzalez J."/>
            <person name="Henrissat B."/>
            <person name="Kuo A."/>
            <person name="Liang C."/>
            <person name="Lipzen A."/>
            <person name="Lutzoni F."/>
            <person name="Magnuson J."/>
            <person name="Mondo S."/>
            <person name="Nolan M."/>
            <person name="Ohm R."/>
            <person name="Pangilinan J."/>
            <person name="Park H.-J."/>
            <person name="Ramirez L."/>
            <person name="Alfaro M."/>
            <person name="Sun H."/>
            <person name="Tritt A."/>
            <person name="Yoshinaga Y."/>
            <person name="Zwiers L.-H."/>
            <person name="Turgeon B."/>
            <person name="Goodwin S."/>
            <person name="Spatafora J."/>
            <person name="Crous P."/>
            <person name="Grigoriev I."/>
        </authorList>
    </citation>
    <scope>NUCLEOTIDE SEQUENCE</scope>
    <source>
        <strain evidence="2">CBS 260.36</strain>
    </source>
</reference>
<evidence type="ECO:0000313" key="2">
    <source>
        <dbReference type="EMBL" id="KAF2153228.1"/>
    </source>
</evidence>
<proteinExistence type="predicted"/>
<sequence length="105" mass="11688">MCLRGRPPTTCRYQFLAANNDSMSSRFMLLIRVGITRRVAGQLAGFGCVVVAFLASSQLSANLFPHGRLRLDGQTWFLSEVKKILNTCTVCLSEAGIFIRLQYRG</sequence>
<protein>
    <submittedName>
        <fullName evidence="2">Uncharacterized protein</fullName>
    </submittedName>
</protein>
<keyword evidence="1" id="KW-0812">Transmembrane</keyword>